<gene>
    <name evidence="1" type="ORF">L3Q82_018044</name>
</gene>
<organism evidence="1 2">
    <name type="scientific">Scortum barcoo</name>
    <name type="common">barcoo grunter</name>
    <dbReference type="NCBI Taxonomy" id="214431"/>
    <lineage>
        <taxon>Eukaryota</taxon>
        <taxon>Metazoa</taxon>
        <taxon>Chordata</taxon>
        <taxon>Craniata</taxon>
        <taxon>Vertebrata</taxon>
        <taxon>Euteleostomi</taxon>
        <taxon>Actinopterygii</taxon>
        <taxon>Neopterygii</taxon>
        <taxon>Teleostei</taxon>
        <taxon>Neoteleostei</taxon>
        <taxon>Acanthomorphata</taxon>
        <taxon>Eupercaria</taxon>
        <taxon>Centrarchiformes</taxon>
        <taxon>Terapontoidei</taxon>
        <taxon>Terapontidae</taxon>
        <taxon>Scortum</taxon>
    </lineage>
</organism>
<dbReference type="Proteomes" id="UP000831701">
    <property type="component" value="Chromosome 21"/>
</dbReference>
<sequence length="627" mass="67137">MRLNTLTNSKCCKKCPPGFRVFKDCNDSEQTVCVKCTRGEYQPGWTEKKRCLQQKFCDPVKGFMDRPENPVAEEPCRCLTGLQCYLINCEYCERIPTCSPGYGLEVAPESVNGRKVCVPCKQGFFSADSTAEECKPWTNCKAEGRSETQPGSAEADAVCGPPDSGAPSSWVIVSVLSVITVLCLLILLLFCYKDKLKLLSVNLRSCVQNLKRTRIQQETLAPLYQSGAAGGPGGPKCTPCETTKLICQAPHSPTDESPCTFPTSVPDVKVTLPFPGELTEEEGTKGKTVMEDHSEGSGEPEEVSEEEEVVSVSPLLAGSCVCVIPIHEPLEVGENEDCSQAVSPGTPGTCSCGGFDGERDGDESRREEKSESVRADGDGSQEKMVLSKTETGGASLVSLSPPLFHTSSVIPPSSPLPELCLPLSQAQVRPELKPHPTDSSLVKQEELYRLASTDSSSTEKSTMSAMTSVSPLMTSSSVGDLYLDKPPEASSPEPSQALSWGDSRGNKLSSVESELACSPESLHSQLAEPTLTSGQVSGNHNTTFISSGQVMNFSGDVIVVYVSQTSLGSEGAGQDDAFGSPVQEEANETAPFFQSSLRSQGDSVSYSTSQDETLPVQEVMEERLMGK</sequence>
<comment type="caution">
    <text evidence="1">The sequence shown here is derived from an EMBL/GenBank/DDBJ whole genome shotgun (WGS) entry which is preliminary data.</text>
</comment>
<evidence type="ECO:0000313" key="1">
    <source>
        <dbReference type="EMBL" id="KAI3355182.1"/>
    </source>
</evidence>
<name>A0ACB8VHN0_9TELE</name>
<reference evidence="1" key="1">
    <citation type="submission" date="2022-04" db="EMBL/GenBank/DDBJ databases">
        <title>Jade perch genome.</title>
        <authorList>
            <person name="Chao B."/>
        </authorList>
    </citation>
    <scope>NUCLEOTIDE SEQUENCE</scope>
    <source>
        <strain evidence="1">CB-2022</strain>
    </source>
</reference>
<accession>A0ACB8VHN0</accession>
<dbReference type="EMBL" id="CM041551">
    <property type="protein sequence ID" value="KAI3355182.1"/>
    <property type="molecule type" value="Genomic_DNA"/>
</dbReference>
<protein>
    <submittedName>
        <fullName evidence="1">Uncharacterized protein</fullName>
    </submittedName>
</protein>
<evidence type="ECO:0000313" key="2">
    <source>
        <dbReference type="Proteomes" id="UP000831701"/>
    </source>
</evidence>
<proteinExistence type="predicted"/>
<keyword evidence="2" id="KW-1185">Reference proteome</keyword>